<proteinExistence type="inferred from homology"/>
<dbReference type="Pfam" id="PF03364">
    <property type="entry name" value="Polyketide_cyc"/>
    <property type="match status" value="1"/>
</dbReference>
<dbReference type="PANTHER" id="PTHR12901">
    <property type="entry name" value="SPERM PROTEIN HOMOLOG"/>
    <property type="match status" value="1"/>
</dbReference>
<name>A0A4R6XLF7_9GAMM</name>
<dbReference type="InterPro" id="IPR044996">
    <property type="entry name" value="COQ10-like"/>
</dbReference>
<dbReference type="PANTHER" id="PTHR12901:SF10">
    <property type="entry name" value="COENZYME Q-BINDING PROTEIN COQ10, MITOCHONDRIAL"/>
    <property type="match status" value="1"/>
</dbReference>
<gene>
    <name evidence="4" type="ORF">C8D91_2337</name>
</gene>
<dbReference type="EMBL" id="SNZB01000005">
    <property type="protein sequence ID" value="TDR18417.1"/>
    <property type="molecule type" value="Genomic_DNA"/>
</dbReference>
<reference evidence="4 5" key="1">
    <citation type="submission" date="2019-03" db="EMBL/GenBank/DDBJ databases">
        <title>Genomic Encyclopedia of Type Strains, Phase IV (KMG-IV): sequencing the most valuable type-strain genomes for metagenomic binning, comparative biology and taxonomic classification.</title>
        <authorList>
            <person name="Goeker M."/>
        </authorList>
    </citation>
    <scope>NUCLEOTIDE SEQUENCE [LARGE SCALE GENOMIC DNA]</scope>
    <source>
        <strain evidence="4 5">DSM 25488</strain>
    </source>
</reference>
<organism evidence="4 5">
    <name type="scientific">Marinicella litoralis</name>
    <dbReference type="NCBI Taxonomy" id="644220"/>
    <lineage>
        <taxon>Bacteria</taxon>
        <taxon>Pseudomonadati</taxon>
        <taxon>Pseudomonadota</taxon>
        <taxon>Gammaproteobacteria</taxon>
        <taxon>Lysobacterales</taxon>
        <taxon>Marinicellaceae</taxon>
        <taxon>Marinicella</taxon>
    </lineage>
</organism>
<evidence type="ECO:0000313" key="4">
    <source>
        <dbReference type="EMBL" id="TDR18417.1"/>
    </source>
</evidence>
<dbReference type="CDD" id="cd07813">
    <property type="entry name" value="COQ10p_like"/>
    <property type="match status" value="1"/>
</dbReference>
<dbReference type="Gene3D" id="3.30.530.20">
    <property type="match status" value="1"/>
</dbReference>
<keyword evidence="5" id="KW-1185">Reference proteome</keyword>
<dbReference type="GO" id="GO:0048039">
    <property type="term" value="F:ubiquinone binding"/>
    <property type="evidence" value="ECO:0007669"/>
    <property type="project" value="InterPro"/>
</dbReference>
<dbReference type="GO" id="GO:0045333">
    <property type="term" value="P:cellular respiration"/>
    <property type="evidence" value="ECO:0007669"/>
    <property type="project" value="InterPro"/>
</dbReference>
<dbReference type="Proteomes" id="UP000295724">
    <property type="component" value="Unassembled WGS sequence"/>
</dbReference>
<evidence type="ECO:0000259" key="3">
    <source>
        <dbReference type="Pfam" id="PF03364"/>
    </source>
</evidence>
<accession>A0A4R6XLF7</accession>
<evidence type="ECO:0000256" key="1">
    <source>
        <dbReference type="ARBA" id="ARBA00008918"/>
    </source>
</evidence>
<protein>
    <submittedName>
        <fullName evidence="4">Ribosome-associated toxin RatA of RatAB toxin-antitoxin module</fullName>
    </submittedName>
</protein>
<dbReference type="InterPro" id="IPR005031">
    <property type="entry name" value="COQ10_START"/>
</dbReference>
<sequence>MAEIIKSAIVPHASSQMLSLVNAIEDYPQFLKWCQTGFVKEKFNNGYIAGMQINIKGIEVEFVTRNEIQYDNNYINLYMTLVSGPFKQLSGQWQFHQFPEFGSKVELQLSYEVKSKLIGKIFSKGFDQLASGLVNDFVNRAGVIYAKS</sequence>
<dbReference type="OrthoDB" id="9804759at2"/>
<dbReference type="InterPro" id="IPR023393">
    <property type="entry name" value="START-like_dom_sf"/>
</dbReference>
<evidence type="ECO:0000313" key="5">
    <source>
        <dbReference type="Proteomes" id="UP000295724"/>
    </source>
</evidence>
<dbReference type="AlphaFoldDB" id="A0A4R6XLF7"/>
<feature type="domain" description="Coenzyme Q-binding protein COQ10 START" evidence="3">
    <location>
        <begin position="10"/>
        <end position="137"/>
    </location>
</feature>
<comment type="caution">
    <text evidence="4">The sequence shown here is derived from an EMBL/GenBank/DDBJ whole genome shotgun (WGS) entry which is preliminary data.</text>
</comment>
<dbReference type="RefSeq" id="WP_099019583.1">
    <property type="nucleotide sequence ID" value="NZ_NIHB01000003.1"/>
</dbReference>
<keyword evidence="2" id="KW-1277">Toxin-antitoxin system</keyword>
<comment type="similarity">
    <text evidence="1">Belongs to the ribosome association toxin RatA family.</text>
</comment>
<evidence type="ECO:0000256" key="2">
    <source>
        <dbReference type="ARBA" id="ARBA00022649"/>
    </source>
</evidence>
<dbReference type="SUPFAM" id="SSF55961">
    <property type="entry name" value="Bet v1-like"/>
    <property type="match status" value="1"/>
</dbReference>